<evidence type="ECO:0000256" key="2">
    <source>
        <dbReference type="SAM" id="MobiDB-lite"/>
    </source>
</evidence>
<feature type="compositionally biased region" description="Polar residues" evidence="2">
    <location>
        <begin position="38"/>
        <end position="52"/>
    </location>
</feature>
<dbReference type="Pfam" id="PF00017">
    <property type="entry name" value="SH2"/>
    <property type="match status" value="1"/>
</dbReference>
<evidence type="ECO:0000259" key="3">
    <source>
        <dbReference type="PROSITE" id="PS50001"/>
    </source>
</evidence>
<proteinExistence type="predicted"/>
<reference evidence="4" key="1">
    <citation type="submission" date="2021-01" db="EMBL/GenBank/DDBJ databases">
        <authorList>
            <person name="Corre E."/>
            <person name="Pelletier E."/>
            <person name="Niang G."/>
            <person name="Scheremetjew M."/>
            <person name="Finn R."/>
            <person name="Kale V."/>
            <person name="Holt S."/>
            <person name="Cochrane G."/>
            <person name="Meng A."/>
            <person name="Brown T."/>
            <person name="Cohen L."/>
        </authorList>
    </citation>
    <scope>NUCLEOTIDE SEQUENCE</scope>
    <source>
        <strain evidence="4">GSO104</strain>
    </source>
</reference>
<dbReference type="PROSITE" id="PS50001">
    <property type="entry name" value="SH2"/>
    <property type="match status" value="1"/>
</dbReference>
<keyword evidence="1" id="KW-0727">SH2 domain</keyword>
<dbReference type="InterPro" id="IPR000980">
    <property type="entry name" value="SH2"/>
</dbReference>
<evidence type="ECO:0000313" key="4">
    <source>
        <dbReference type="EMBL" id="CAE4590592.1"/>
    </source>
</evidence>
<evidence type="ECO:0000256" key="1">
    <source>
        <dbReference type="PROSITE-ProRule" id="PRU00191"/>
    </source>
</evidence>
<protein>
    <recommendedName>
        <fullName evidence="3">SH2 domain-containing protein</fullName>
    </recommendedName>
</protein>
<feature type="region of interest" description="Disordered" evidence="2">
    <location>
        <begin position="1"/>
        <end position="68"/>
    </location>
</feature>
<organism evidence="4">
    <name type="scientific">Ditylum brightwellii</name>
    <dbReference type="NCBI Taxonomy" id="49249"/>
    <lineage>
        <taxon>Eukaryota</taxon>
        <taxon>Sar</taxon>
        <taxon>Stramenopiles</taxon>
        <taxon>Ochrophyta</taxon>
        <taxon>Bacillariophyta</taxon>
        <taxon>Mediophyceae</taxon>
        <taxon>Lithodesmiophycidae</taxon>
        <taxon>Lithodesmiales</taxon>
        <taxon>Lithodesmiaceae</taxon>
        <taxon>Ditylum</taxon>
    </lineage>
</organism>
<feature type="domain" description="SH2" evidence="3">
    <location>
        <begin position="336"/>
        <end position="438"/>
    </location>
</feature>
<name>A0A7S4QQ88_9STRA</name>
<feature type="compositionally biased region" description="Low complexity" evidence="2">
    <location>
        <begin position="22"/>
        <end position="36"/>
    </location>
</feature>
<dbReference type="CDD" id="cd00173">
    <property type="entry name" value="SH2"/>
    <property type="match status" value="1"/>
</dbReference>
<dbReference type="Gene3D" id="3.30.505.10">
    <property type="entry name" value="SH2 domain"/>
    <property type="match status" value="1"/>
</dbReference>
<dbReference type="AlphaFoldDB" id="A0A7S4QQ88"/>
<gene>
    <name evidence="4" type="ORF">DBRI00130_LOCUS6221</name>
</gene>
<dbReference type="EMBL" id="HBNS01007692">
    <property type="protein sequence ID" value="CAE4590592.1"/>
    <property type="molecule type" value="Transcribed_RNA"/>
</dbReference>
<sequence length="1115" mass="123831">MSSSIFDSFDTVPRKPTTTNVSKSSSVEMSSSIFDSFETPQPKKSTQVAAKSTHSDSTKPAVESQKKKPRPILPVPKLWVDWRESILGGTVARRLIREIARTVARFQGDALVPPMKLFQRHNHPLVPYGAAEVLRRHCEGDVVLKSVRQCLKELCVTCNLRETPVVEQALILLACPNQPRRIVFAVLLYCMMDRADLAEDVIRDAAHNVMSRCESFALANDDLVHRRRTKHYVASQYVRRETSRICWQLELCLWLQRGGAFPMSGVAVRETIVAVRVGLLVASWGRCHDSLENLIKCKPDCAMDHDVGRQLWSSMKMVSYYDEKDTKAGGASSGGWEFLVDCRRDEATDMLRDKKAGSFLIRPHAGDHGVFTLSFRTNLMRTEEKIGAHNKSNISESKSTTRPVKKDDVVQHAIIRLSDAGFRCGSFGPFTSLIKLLEAVSSSLPFELLFSEPPVHGIIKEEEIQPSPNSFLLRKLAIQWKTEHYAQRFANTDIEEESADEVEEIEAVSRNSNGEIVQRQGKNIEAEFRLKKRFGMFSQLLILSEIRKQLSAIATAEYEDPPVVDSSHQQNQSLMSAATSKCRVDNHNDRDDVDFEGSLSDSTGGLDDEDMYAIASRILRPLLCWCRTIETAIVHEILPNQSDIANNMSSSLAVAVTASETAIEAAPSQRIDGGDAVVRRMIQPGSGVEFRTLKVGEGGNSAMVVLFCRSEAIGYLVSSGAERNATEADARLKRMQQRRVIEKIDLDELVCGKDYAFATSGSQSRNETAEIRFRFVDPWEVEALETKEGEVSGASLGREHYLAFNVGIVARSCEEILRSLGGLHLLGLWSHSKGGICLTKAIASVFPPWERDAGGDLEMKRGSLVEPSPYVNSIRKHLYRNSLFRHLGMPQRFLALVQVELLDLKNLTSPGGSSSLNAYALLRLKRPGSGAPLTHKARTLDSACTQPRKIGKSTGPNAPASWGSLVRFRFPLPEDVNCDGICFDRDREALFKGAPSVLQVSVYEKKFMSDLQLGGADVKLDALTSGGQLEEWVPLRAGKDVISWFARIRLTLRFEILCLGADEGDLNKDSDRCPSVGLRKIKELSHLGGAQEASKGFKKSVSTPDLLSYFESMVY</sequence>
<dbReference type="SUPFAM" id="SSF55550">
    <property type="entry name" value="SH2 domain"/>
    <property type="match status" value="1"/>
</dbReference>
<dbReference type="InterPro" id="IPR036860">
    <property type="entry name" value="SH2_dom_sf"/>
</dbReference>
<accession>A0A7S4QQ88</accession>